<reference evidence="1 2" key="1">
    <citation type="journal article" date="2011" name="Stand. Genomic Sci.">
        <title>Complete genome sequence of the filamentous gliding predatory bacterium Herpetosiphon aurantiacus type strain (114-95(T)).</title>
        <authorList>
            <person name="Kiss H."/>
            <person name="Nett M."/>
            <person name="Domin N."/>
            <person name="Martin K."/>
            <person name="Maresca J.A."/>
            <person name="Copeland A."/>
            <person name="Lapidus A."/>
            <person name="Lucas S."/>
            <person name="Berry K.W."/>
            <person name="Glavina Del Rio T."/>
            <person name="Dalin E."/>
            <person name="Tice H."/>
            <person name="Pitluck S."/>
            <person name="Richardson P."/>
            <person name="Bruce D."/>
            <person name="Goodwin L."/>
            <person name="Han C."/>
            <person name="Detter J.C."/>
            <person name="Schmutz J."/>
            <person name="Brettin T."/>
            <person name="Land M."/>
            <person name="Hauser L."/>
            <person name="Kyrpides N.C."/>
            <person name="Ivanova N."/>
            <person name="Goker M."/>
            <person name="Woyke T."/>
            <person name="Klenk H.P."/>
            <person name="Bryant D.A."/>
        </authorList>
    </citation>
    <scope>NUCLEOTIDE SEQUENCE [LARGE SCALE GENOMIC DNA]</scope>
    <source>
        <strain evidence="2">ATCC 23779 / DSM 785 / 114-95</strain>
    </source>
</reference>
<evidence type="ECO:0000313" key="2">
    <source>
        <dbReference type="Proteomes" id="UP000000787"/>
    </source>
</evidence>
<accession>A9B4H5</accession>
<protein>
    <submittedName>
        <fullName evidence="1">Uncharacterized protein</fullName>
    </submittedName>
</protein>
<dbReference type="HOGENOM" id="CLU_1088918_0_0_0"/>
<dbReference type="BioCyc" id="HAUR316274:GHYA-1518-MONOMER"/>
<proteinExistence type="predicted"/>
<dbReference type="KEGG" id="hau:Haur_1496"/>
<name>A9B4H5_HERA2</name>
<evidence type="ECO:0000313" key="1">
    <source>
        <dbReference type="EMBL" id="ABX04140.1"/>
    </source>
</evidence>
<gene>
    <name evidence="1" type="ordered locus">Haur_1496</name>
</gene>
<dbReference type="STRING" id="316274.Haur_1496"/>
<dbReference type="EMBL" id="CP000875">
    <property type="protein sequence ID" value="ABX04140.1"/>
    <property type="molecule type" value="Genomic_DNA"/>
</dbReference>
<sequence length="240" mass="27625">MDKQQIIEQISLELYTLESEDAHWFGSEANNPNQLWYSSDLAHTIDDLIWDESNGLTNLQKVQLLFSIYEDLPCYTLLSLNWSRYQQFDGATQELYWSEVRRILLQGKLAWSGPLEYHLTTDWFELCDNCQDIWNRLTHNPNSALLASILNSSATAAWYLKAPIYAQLIADPHWHPAIYQSLYASYYALYGQIDKHEALVLLQGLVVDESRQTELATLIRKLQTGDRYTNSAGVKGLQAT</sequence>
<dbReference type="AlphaFoldDB" id="A9B4H5"/>
<dbReference type="InParanoid" id="A9B4H5"/>
<dbReference type="Proteomes" id="UP000000787">
    <property type="component" value="Chromosome"/>
</dbReference>
<organism evidence="1 2">
    <name type="scientific">Herpetosiphon aurantiacus (strain ATCC 23779 / DSM 785 / 114-95)</name>
    <dbReference type="NCBI Taxonomy" id="316274"/>
    <lineage>
        <taxon>Bacteria</taxon>
        <taxon>Bacillati</taxon>
        <taxon>Chloroflexota</taxon>
        <taxon>Chloroflexia</taxon>
        <taxon>Herpetosiphonales</taxon>
        <taxon>Herpetosiphonaceae</taxon>
        <taxon>Herpetosiphon</taxon>
    </lineage>
</organism>
<keyword evidence="2" id="KW-1185">Reference proteome</keyword>